<dbReference type="PANTHER" id="PTHR32387:SF0">
    <property type="entry name" value="PROTEIN NO VEIN"/>
    <property type="match status" value="1"/>
</dbReference>
<dbReference type="Pfam" id="PF13020">
    <property type="entry name" value="NOV_C"/>
    <property type="match status" value="1"/>
</dbReference>
<dbReference type="InterPro" id="IPR052957">
    <property type="entry name" value="Auxin_embryo_med"/>
</dbReference>
<name>A0A814A0E2_9BILA</name>
<dbReference type="Proteomes" id="UP000663891">
    <property type="component" value="Unassembled WGS sequence"/>
</dbReference>
<dbReference type="OrthoDB" id="10012476at2759"/>
<feature type="non-terminal residue" evidence="2">
    <location>
        <position position="1"/>
    </location>
</feature>
<reference evidence="2" key="1">
    <citation type="submission" date="2021-02" db="EMBL/GenBank/DDBJ databases">
        <authorList>
            <person name="Nowell W R."/>
        </authorList>
    </citation>
    <scope>NUCLEOTIDE SEQUENCE</scope>
</reference>
<dbReference type="PANTHER" id="PTHR32387">
    <property type="entry name" value="WU:FJ29H11"/>
    <property type="match status" value="1"/>
</dbReference>
<comment type="caution">
    <text evidence="2">The sequence shown here is derived from an EMBL/GenBank/DDBJ whole genome shotgun (WGS) entry which is preliminary data.</text>
</comment>
<gene>
    <name evidence="2" type="ORF">VCS650_LOCUS9668</name>
</gene>
<accession>A0A814A0E2</accession>
<feature type="domain" description="Protein NO VEIN C-terminal" evidence="1">
    <location>
        <begin position="1579"/>
        <end position="1666"/>
    </location>
</feature>
<proteinExistence type="predicted"/>
<evidence type="ECO:0000313" key="2">
    <source>
        <dbReference type="EMBL" id="CAF0907775.1"/>
    </source>
</evidence>
<protein>
    <recommendedName>
        <fullName evidence="1">Protein NO VEIN C-terminal domain-containing protein</fullName>
    </recommendedName>
</protein>
<dbReference type="EMBL" id="CAJNON010000068">
    <property type="protein sequence ID" value="CAF0907775.1"/>
    <property type="molecule type" value="Genomic_DNA"/>
</dbReference>
<organism evidence="2 3">
    <name type="scientific">Adineta steineri</name>
    <dbReference type="NCBI Taxonomy" id="433720"/>
    <lineage>
        <taxon>Eukaryota</taxon>
        <taxon>Metazoa</taxon>
        <taxon>Spiralia</taxon>
        <taxon>Gnathifera</taxon>
        <taxon>Rotifera</taxon>
        <taxon>Eurotatoria</taxon>
        <taxon>Bdelloidea</taxon>
        <taxon>Adinetida</taxon>
        <taxon>Adinetidae</taxon>
        <taxon>Adineta</taxon>
    </lineage>
</organism>
<evidence type="ECO:0000313" key="3">
    <source>
        <dbReference type="Proteomes" id="UP000663891"/>
    </source>
</evidence>
<dbReference type="InterPro" id="IPR024975">
    <property type="entry name" value="NOV_C"/>
</dbReference>
<evidence type="ECO:0000259" key="1">
    <source>
        <dbReference type="Pfam" id="PF13020"/>
    </source>
</evidence>
<sequence length="1696" mass="201451">KWNKEWKTANQELWEKENDRQFIYPWQINPIWTTTQQIPKLILNFINSKQKQIHVAYAILLNNHGEIYSAIQQLKQQPYMFLFLRNISQLTFLTDDTDIISVARDVNHGLKKVYINKNIDSQWIIKRFELDIPDDILEKLAKDTKAPDKLRFIKKKVEMFFATKYEDASGIEKLREQDSILFSYLPTKISEYKFPVLINANFLTNVNREQIHTDSVWNQWLFAKIADQIFQWIKELVKDNKFRFQAYRLIPWKLNLIDNLLSKQFNDSFAIAIKQCNFILNRKNQLLKVDEVIMDSTSMSKQRRFINIDAMRQYIIDTNKSSSQYAEHPFIDYDSNLYEIDVKEFRWDNCIDMFKSDIFLKNYSIENNKQMIVYFYTEYSKNDTNNSIKMKIKEIPFLMDQNERLQSIKDIYFPTETIGDSGTVDSEDLFVDCVIIYSNGEYFRLDSSYKIKWNKEWKTANQELWEKENDRQFIYPWQINPIWTTTQQIPSLILNFINSKQKQIHVAYAIILNNHGEIYSAIQQLKQQPYMFLFLRNISRLTFLTDPTDIISVARDVSHGLKKVYINKNIDSQWIIKRFDLDIPDDILEKLAEDTKAPDKLRFIKTKVEMFFATKYKDAGGIEKLREQDSILFSYLPTKISEYKFPVLINANFLTNVNREQIHTDSVWNQWLFAKIADQIFQWIKELVKDNKFRFQAYRLIPWKLNLIDNPLSKQFNDSFAIAIKQCNFILNRKNQLLKVDEVIMDSTSMSKQRRFINIDAMRQYIIDNNKSSSQYAEHPFIEYDSNLYEIGVKEFHWDNCIDMFKSDIFLKNYSIENNKQMIVYFYTEYSKNDTNNSIKMKIKEIPFLMDQNERLQSIKDIYFPTETIGDSGTVDSEDLFVQKTIFNWLNEKTQKEIKQWLKDIGVEERTDLVYLHKTIIPNASTYITMENAMKTIKMLFILFQKKVISKKELDQLKKLKLLTTRGTLVAGEQCFFSDQYKPRSPLEDYLKTKEDKFLSYDYVSSHPCKNEDLTEWREFFSTLGVQEELHPIVYHRTLTSYEAASRGFCEEYLSNISPDGKHSVDAFSELTTITFIQHTKKILTQKIRVYWGHADKRGATDGTLLEDFDYVKWFVKNIKCIPTTEKTCELSSNVFSDQKELKDLCSKYMSFSSISIPQNKTQWNEIFNFKTKLSINDYFDLIEKIRYDEKNLKDNLERIQSVYSHILKEMYYWSVDERNTAKERTKSSYLLTENIQWKLSSDLYFYMEDNRANNALNDAIPCLKLDFKNRNDSHLHDFLELFNIKQIRMNDLNLADEKSSPAEYFRSKLIEISPFLKKWLMYEGVSTNVISLIDRKLQQEYDLIESDNLQLFYHKIFVRETTVYFDNKRKQLYVKRPWDSETTFIDLPNKLCQLLNIQGFEKNIRFLLKGTIEEIKKHFHSNSIEIPTKKDIVILEPLLKTDVLQQPKFSLTSESKPNTSLTPMKNDRSTETSITNNNDHLLVLTPQCQVVPQHYQIPFYDAIPALPVQLPIQNMRPRKENGERLSTSVFIESSENSVDDIEFIDICSITNSSLMSFANLNHITGECDASDLDTGRIGEEMVYKYLLKEYREQSNSVIIKWLNQNRETHLPYDILLKKNGKTYYIEVKSTRAYNQHIFPLSINQIETLLQQRENYFIYRVYIDEKKFIILDNIRWRLMQKQQLACLLQILTVPSE</sequence>